<dbReference type="RefSeq" id="WP_084391525.1">
    <property type="nucleotide sequence ID" value="NZ_BMKF01000001.1"/>
</dbReference>
<sequence>MLIIPLLFGLLALWMWSLAKMPSKQARDIFDAHGPAPSEVSDRDRAFVLALHRRFGTNDFMLKAIQNRPLDPEITEEFGLKPACLDDRTELGVRLPQLKLLVSFEPGRYRLTNDAARLAESLAQEKLSLENTNHG</sequence>
<proteinExistence type="predicted"/>
<organism evidence="1 2">
    <name type="scientific">Henriciella pelagia</name>
    <dbReference type="NCBI Taxonomy" id="1977912"/>
    <lineage>
        <taxon>Bacteria</taxon>
        <taxon>Pseudomonadati</taxon>
        <taxon>Pseudomonadota</taxon>
        <taxon>Alphaproteobacteria</taxon>
        <taxon>Hyphomonadales</taxon>
        <taxon>Hyphomonadaceae</taxon>
        <taxon>Henriciella</taxon>
    </lineage>
</organism>
<name>A0ABQ1JAH1_9PROT</name>
<dbReference type="Proteomes" id="UP000628854">
    <property type="component" value="Unassembled WGS sequence"/>
</dbReference>
<comment type="caution">
    <text evidence="1">The sequence shown here is derived from an EMBL/GenBank/DDBJ whole genome shotgun (WGS) entry which is preliminary data.</text>
</comment>
<gene>
    <name evidence="1" type="ORF">GCM10011503_10680</name>
</gene>
<evidence type="ECO:0000313" key="1">
    <source>
        <dbReference type="EMBL" id="GGB63812.1"/>
    </source>
</evidence>
<keyword evidence="2" id="KW-1185">Reference proteome</keyword>
<dbReference type="EMBL" id="BMKF01000001">
    <property type="protein sequence ID" value="GGB63812.1"/>
    <property type="molecule type" value="Genomic_DNA"/>
</dbReference>
<accession>A0ABQ1JAH1</accession>
<evidence type="ECO:0000313" key="2">
    <source>
        <dbReference type="Proteomes" id="UP000628854"/>
    </source>
</evidence>
<protein>
    <submittedName>
        <fullName evidence="1">Uncharacterized protein</fullName>
    </submittedName>
</protein>
<reference evidence="2" key="1">
    <citation type="journal article" date="2019" name="Int. J. Syst. Evol. Microbiol.">
        <title>The Global Catalogue of Microorganisms (GCM) 10K type strain sequencing project: providing services to taxonomists for standard genome sequencing and annotation.</title>
        <authorList>
            <consortium name="The Broad Institute Genomics Platform"/>
            <consortium name="The Broad Institute Genome Sequencing Center for Infectious Disease"/>
            <person name="Wu L."/>
            <person name="Ma J."/>
        </authorList>
    </citation>
    <scope>NUCLEOTIDE SEQUENCE [LARGE SCALE GENOMIC DNA]</scope>
    <source>
        <strain evidence="2">CGMCC 1.15928</strain>
    </source>
</reference>